<evidence type="ECO:0000313" key="3">
    <source>
        <dbReference type="Proteomes" id="UP000020561"/>
    </source>
</evidence>
<feature type="compositionally biased region" description="Basic residues" evidence="1">
    <location>
        <begin position="36"/>
        <end position="49"/>
    </location>
</feature>
<gene>
    <name evidence="2" type="ORF">I545_1055</name>
</gene>
<dbReference type="AlphaFoldDB" id="X7ZNU7"/>
<dbReference type="EMBL" id="JAOA01000001">
    <property type="protein sequence ID" value="EUA21014.1"/>
    <property type="molecule type" value="Genomic_DNA"/>
</dbReference>
<evidence type="ECO:0000313" key="2">
    <source>
        <dbReference type="EMBL" id="EUA21014.1"/>
    </source>
</evidence>
<protein>
    <submittedName>
        <fullName evidence="2">Uncharacterized protein</fullName>
    </submittedName>
</protein>
<sequence length="49" mass="5196">MTSLISCDRGLTPNAQSVVYSRGDHADEPPVAVGRRIGHGRFGRGARSS</sequence>
<comment type="caution">
    <text evidence="2">The sequence shown here is derived from an EMBL/GenBank/DDBJ whole genome shotgun (WGS) entry which is preliminary data.</text>
</comment>
<name>X7ZNU7_MYCKA</name>
<feature type="region of interest" description="Disordered" evidence="1">
    <location>
        <begin position="20"/>
        <end position="49"/>
    </location>
</feature>
<accession>X7ZNU7</accession>
<dbReference type="Proteomes" id="UP000020561">
    <property type="component" value="Unassembled WGS sequence"/>
</dbReference>
<reference evidence="2 3" key="1">
    <citation type="submission" date="2013-12" db="EMBL/GenBank/DDBJ databases">
        <authorList>
            <person name="Brown-Elliot B."/>
            <person name="Wallace R."/>
            <person name="Lenaerts A."/>
            <person name="Ordway D."/>
            <person name="DeGroote M.A."/>
            <person name="Parker T."/>
            <person name="Sizemore C."/>
            <person name="Tallon L.J."/>
            <person name="Sadzewicz L.K."/>
            <person name="Sengamalay N."/>
            <person name="Fraser C.M."/>
            <person name="Hine E."/>
            <person name="Shefchek K.A."/>
            <person name="Das S.P."/>
            <person name="Tettelin H."/>
        </authorList>
    </citation>
    <scope>NUCLEOTIDE SEQUENCE [LARGE SCALE GENOMIC DNA]</scope>
    <source>
        <strain evidence="2 3">662</strain>
    </source>
</reference>
<evidence type="ECO:0000256" key="1">
    <source>
        <dbReference type="SAM" id="MobiDB-lite"/>
    </source>
</evidence>
<dbReference type="PATRIC" id="fig|1299326.3.peg.1021"/>
<organism evidence="2 3">
    <name type="scientific">Mycobacterium kansasii 662</name>
    <dbReference type="NCBI Taxonomy" id="1299326"/>
    <lineage>
        <taxon>Bacteria</taxon>
        <taxon>Bacillati</taxon>
        <taxon>Actinomycetota</taxon>
        <taxon>Actinomycetes</taxon>
        <taxon>Mycobacteriales</taxon>
        <taxon>Mycobacteriaceae</taxon>
        <taxon>Mycobacterium</taxon>
    </lineage>
</organism>
<proteinExistence type="predicted"/>